<dbReference type="InterPro" id="IPR050185">
    <property type="entry name" value="Ub_carboxyl-term_hydrolase"/>
</dbReference>
<dbReference type="InterPro" id="IPR018247">
    <property type="entry name" value="EF_Hand_1_Ca_BS"/>
</dbReference>
<evidence type="ECO:0000259" key="14">
    <source>
        <dbReference type="PROSITE" id="PS50235"/>
    </source>
</evidence>
<dbReference type="GO" id="GO:0005509">
    <property type="term" value="F:calcium ion binding"/>
    <property type="evidence" value="ECO:0007669"/>
    <property type="project" value="InterPro"/>
</dbReference>
<feature type="region of interest" description="Disordered" evidence="12">
    <location>
        <begin position="424"/>
        <end position="548"/>
    </location>
</feature>
<dbReference type="OrthoDB" id="265776at2759"/>
<keyword evidence="7" id="KW-0833">Ubl conjugation pathway</keyword>
<dbReference type="OMA" id="FKADNRR"/>
<name>A0A7M7PC47_STRPU</name>
<keyword evidence="3" id="KW-0597">Phosphoprotein</keyword>
<evidence type="ECO:0000256" key="3">
    <source>
        <dbReference type="ARBA" id="ARBA00022553"/>
    </source>
</evidence>
<dbReference type="GO" id="GO:0004843">
    <property type="term" value="F:cysteine-type deubiquitinase activity"/>
    <property type="evidence" value="ECO:0000318"/>
    <property type="project" value="GO_Central"/>
</dbReference>
<dbReference type="Pfam" id="PF13202">
    <property type="entry name" value="EF-hand_5"/>
    <property type="match status" value="2"/>
</dbReference>
<dbReference type="EC" id="3.4.19.12" evidence="2"/>
<comment type="catalytic activity">
    <reaction evidence="1">
        <text>Thiol-dependent hydrolysis of ester, thioester, amide, peptide and isopeptide bonds formed by the C-terminal Gly of ubiquitin (a 76-residue protein attached to proteins as an intracellular targeting signal).</text>
        <dbReference type="EC" id="3.4.19.12"/>
    </reaction>
</comment>
<evidence type="ECO:0000313" key="16">
    <source>
        <dbReference type="EnsemblMetazoa" id="XP_030848147"/>
    </source>
</evidence>
<dbReference type="SUPFAM" id="SSF54001">
    <property type="entry name" value="Cysteine proteinases"/>
    <property type="match status" value="1"/>
</dbReference>
<feature type="compositionally biased region" description="Low complexity" evidence="12">
    <location>
        <begin position="474"/>
        <end position="483"/>
    </location>
</feature>
<dbReference type="Gene3D" id="1.10.238.10">
    <property type="entry name" value="EF-hand"/>
    <property type="match status" value="3"/>
</dbReference>
<evidence type="ECO:0000256" key="6">
    <source>
        <dbReference type="ARBA" id="ARBA00022737"/>
    </source>
</evidence>
<protein>
    <recommendedName>
        <fullName evidence="11">Ubiquitin carboxyl-terminal hydrolase 32</fullName>
        <ecNumber evidence="2">3.4.19.12</ecNumber>
    </recommendedName>
</protein>
<dbReference type="Pfam" id="PF25265">
    <property type="entry name" value="USP32_N"/>
    <property type="match status" value="1"/>
</dbReference>
<dbReference type="PROSITE" id="PS51283">
    <property type="entry name" value="DUSP"/>
    <property type="match status" value="1"/>
</dbReference>
<dbReference type="PROSITE" id="PS00972">
    <property type="entry name" value="USP_1"/>
    <property type="match status" value="1"/>
</dbReference>
<feature type="region of interest" description="Disordered" evidence="12">
    <location>
        <begin position="1048"/>
        <end position="1184"/>
    </location>
</feature>
<evidence type="ECO:0000256" key="2">
    <source>
        <dbReference type="ARBA" id="ARBA00012759"/>
    </source>
</evidence>
<dbReference type="FunFam" id="1.10.238.10:FF:000081">
    <property type="entry name" value="Ubiquitin carboxyl-terminal hydrolase 32"/>
    <property type="match status" value="1"/>
</dbReference>
<dbReference type="PANTHER" id="PTHR21646:SF76">
    <property type="entry name" value="UBIQUITIN CARBOXYL-TERMINAL HYDROLASE 32"/>
    <property type="match status" value="1"/>
</dbReference>
<evidence type="ECO:0000256" key="9">
    <source>
        <dbReference type="ARBA" id="ARBA00022807"/>
    </source>
</evidence>
<dbReference type="CDD" id="cd02257">
    <property type="entry name" value="Peptidase_C19"/>
    <property type="match status" value="1"/>
</dbReference>
<dbReference type="InterPro" id="IPR001394">
    <property type="entry name" value="Peptidase_C19_UCH"/>
</dbReference>
<keyword evidence="10" id="KW-0106">Calcium</keyword>
<feature type="compositionally biased region" description="Polar residues" evidence="12">
    <location>
        <begin position="1048"/>
        <end position="1080"/>
    </location>
</feature>
<dbReference type="SMART" id="SM00695">
    <property type="entry name" value="DUSP"/>
    <property type="match status" value="1"/>
</dbReference>
<feature type="region of interest" description="Disordered" evidence="12">
    <location>
        <begin position="1485"/>
        <end position="1643"/>
    </location>
</feature>
<feature type="compositionally biased region" description="Low complexity" evidence="12">
    <location>
        <begin position="1150"/>
        <end position="1164"/>
    </location>
</feature>
<keyword evidence="9" id="KW-0788">Thiol protease</keyword>
<feature type="compositionally biased region" description="Polar residues" evidence="12">
    <location>
        <begin position="484"/>
        <end position="498"/>
    </location>
</feature>
<dbReference type="Proteomes" id="UP000007110">
    <property type="component" value="Unassembled WGS sequence"/>
</dbReference>
<dbReference type="PROSITE" id="PS50222">
    <property type="entry name" value="EF_HAND_2"/>
    <property type="match status" value="2"/>
</dbReference>
<keyword evidence="17" id="KW-1185">Reference proteome</keyword>
<evidence type="ECO:0000256" key="11">
    <source>
        <dbReference type="ARBA" id="ARBA00071642"/>
    </source>
</evidence>
<feature type="compositionally biased region" description="Basic and acidic residues" evidence="12">
    <location>
        <begin position="1122"/>
        <end position="1137"/>
    </location>
</feature>
<sequence>MGNKESKPSVIPYEEALKKVSEDELKRLREAFKRYSIPAGYMSKLIFVKDVMGDAMPQKLGEHLFFSFGGTNKGITFKDLFCGLVLLTRGRQAEKLRFIFGMCANQENGTYVTRMDLNNFIAACDGNAPAADTVQLFRESDRVSYEQFCSWLMKNSDVMKLSAWLLQDSAKQGLRLSDESDTPTFYQTLAGVTHLEEADIIELEKKYWVLQAQSKSGRLDLDTFTPLIAPPMPAELVEGVFNAFDENQDNHIDLKEMACGLSACCRGPLPERQKFYFKIFDADRDGRLSKTELERMCTALLNVRRESRVGLEIDFKAVENLNPVDIAGDIMSKHAGDSEQGITAEEFQVWAVKNSLPDDFNKLLFQICHIILGLRPQSTVEEKEVIMGWVERERRRGLRPAQTWYLISAHWWKGWSDYVNYRPTSSSGQQTSRHAGVQTSLSALSPNHTTSSPSFTRRTQVNGGQAWGDNYRQSHSSPSSPSSNQNATTGSRPGTSHSLPRHASLGGSTSSVKPLQHASSFNSSSPSRKRPGHAVAVPTNSIPCKPGPIDNTSLVAADNKKQVSTLTNEGGRLRRHPPISQNKDYEIIPDPVWKALALWYAGGPALPRNVIVQPTTQGNTSCKLELYPLCVKLLRHQTPQVKQNGWSGVNLGLGNISLSSSGLGINISGNSGTPQAPKRYQAYVACFSKMHTLQQVHDFLSARLRVRTEEMRLWNLKDENNPVVLEEDSSTLDQLGIADEQSLLIEIRNKDLSWPEEMSLLAKKKADRQSSVRTDKGVTGLSNLGNTCFMNSAVQCISNTQPLRLYFQTKSYLYELNPTNPLGMKGHLAKRYGDLCNDLWSGTARSIAPLKLRWTIAKYAPRFSGFQQHDSQELLAFLLDGLHEDLNRVHEKPYVELKDSDGRPDEEVATEAWENHLIRNKSVIVDLFQGQLKSQVRCKTCGHISVRFDPFTFLSLPLPMESSMHVEIVVVRLDGSVPVKYGLRLNTDDKYKSLKKQLADLCDMGSDQLVLAEIGGAMVRSFPSEAQKIRTMLGGILYAYEVPQTSPSSGICKSASQGSIGSQTNASQTAMMNSESNQQQPLPPIDTVTKENTGVHRLPANGDIPRADRVSPIPSTDSPGGGEKRRRLENGTTAKDDMDNDTPTSSPPESMVSSGHSPSTPSQSRVLQAQHSRTPSTASGTSAVTISPVMPGAEFDGFVVAMHRKMIRMDMYFLAWQKSRPCLFGLPLILPCQPSTTREDLYKVVWTQISRLVSPTKPTDHNTGHNKNHAEDCDSPRQKYPFTLKAVLKDGLTCAWCPWYRFCRGCDIPCESEALKTGLAYIAIEWDPTALHLRYQNSQERFVTEHESCENSRRLQTEPINLDDCLRAFTKEEELGEDELYYCSKCKQHRLAAKKLDIWRLPPILIVHLKRFQSVNGRWVKSQKIVKFPKRNFNVSNFVVPKGDTEPRIIDVTNDAPAETEDLKDSSVLGPQAGININAIEMSSEGAGQGRVDSGRGSSVVVNGDTDHSDMEDPAQSEDPAPSEDGAVEKSKDRRERPAALRLDTSGGALPLMNGDCKSDIVNGHGEGEEEGGDGEEGGAKDQDSGYGTLESGQGDGSHSQSGSNSPSKPKLKKQASLLTPPVDATGSHPLLHPQTKPEEDVDDGQMYDLYGVVSHTGILGGGHYVSYSVNPNKKWYCYNDSSVKEVKEEIDMDNAYMLFYECRSMSYVQYIPDTSGKHPDMTTIEDEIEADYRKFCVIQ</sequence>
<dbReference type="EnsemblMetazoa" id="XM_030992287">
    <property type="protein sequence ID" value="XP_030848147"/>
    <property type="gene ID" value="LOC579154"/>
</dbReference>
<accession>A0A7M7PC47</accession>
<dbReference type="PROSITE" id="PS00973">
    <property type="entry name" value="USP_2"/>
    <property type="match status" value="1"/>
</dbReference>
<feature type="compositionally biased region" description="Basic and acidic residues" evidence="12">
    <location>
        <begin position="1527"/>
        <end position="1539"/>
    </location>
</feature>
<dbReference type="CDD" id="cd00051">
    <property type="entry name" value="EFh"/>
    <property type="match status" value="1"/>
</dbReference>
<feature type="domain" description="DUSP" evidence="15">
    <location>
        <begin position="377"/>
        <end position="611"/>
    </location>
</feature>
<evidence type="ECO:0000256" key="5">
    <source>
        <dbReference type="ARBA" id="ARBA00022723"/>
    </source>
</evidence>
<proteinExistence type="predicted"/>
<dbReference type="SMART" id="SM00054">
    <property type="entry name" value="EFh"/>
    <property type="match status" value="2"/>
</dbReference>
<dbReference type="RefSeq" id="XP_030848147.1">
    <property type="nucleotide sequence ID" value="XM_030992287.1"/>
</dbReference>
<dbReference type="Pfam" id="PF14836">
    <property type="entry name" value="Ubiquitin_3"/>
    <property type="match status" value="1"/>
</dbReference>
<dbReference type="PRINTS" id="PR00450">
    <property type="entry name" value="RECOVERIN"/>
</dbReference>
<dbReference type="SUPFAM" id="SSF47473">
    <property type="entry name" value="EF-hand"/>
    <property type="match status" value="2"/>
</dbReference>
<feature type="domain" description="USP" evidence="14">
    <location>
        <begin position="779"/>
        <end position="1704"/>
    </location>
</feature>
<dbReference type="InterPro" id="IPR018200">
    <property type="entry name" value="USP_CS"/>
</dbReference>
<dbReference type="GO" id="GO:0006508">
    <property type="term" value="P:proteolysis"/>
    <property type="evidence" value="ECO:0007669"/>
    <property type="project" value="UniProtKB-KW"/>
</dbReference>
<dbReference type="PROSITE" id="PS50235">
    <property type="entry name" value="USP_3"/>
    <property type="match status" value="1"/>
</dbReference>
<dbReference type="KEGG" id="spu:579154"/>
<evidence type="ECO:0000256" key="1">
    <source>
        <dbReference type="ARBA" id="ARBA00000707"/>
    </source>
</evidence>
<dbReference type="SUPFAM" id="SSF143791">
    <property type="entry name" value="DUSP-like"/>
    <property type="match status" value="1"/>
</dbReference>
<dbReference type="FunCoup" id="A0A7M7PC47">
    <property type="interactions" value="1489"/>
</dbReference>
<feature type="compositionally biased region" description="Low complexity" evidence="12">
    <location>
        <begin position="1597"/>
        <end position="1608"/>
    </location>
</feature>
<evidence type="ECO:0000256" key="4">
    <source>
        <dbReference type="ARBA" id="ARBA00022670"/>
    </source>
</evidence>
<reference evidence="16" key="2">
    <citation type="submission" date="2021-01" db="UniProtKB">
        <authorList>
            <consortium name="EnsemblMetazoa"/>
        </authorList>
    </citation>
    <scope>IDENTIFICATION</scope>
</reference>
<feature type="compositionally biased region" description="Acidic residues" evidence="12">
    <location>
        <begin position="1568"/>
        <end position="1577"/>
    </location>
</feature>
<evidence type="ECO:0000259" key="13">
    <source>
        <dbReference type="PROSITE" id="PS50222"/>
    </source>
</evidence>
<evidence type="ECO:0000256" key="12">
    <source>
        <dbReference type="SAM" id="MobiDB-lite"/>
    </source>
</evidence>
<dbReference type="FunFam" id="3.90.70.10:FF:000110">
    <property type="entry name" value="ubiquitin carboxyl-terminal hydrolase 32 isoform X2"/>
    <property type="match status" value="1"/>
</dbReference>
<reference evidence="17" key="1">
    <citation type="submission" date="2015-02" db="EMBL/GenBank/DDBJ databases">
        <title>Genome sequencing for Strongylocentrotus purpuratus.</title>
        <authorList>
            <person name="Murali S."/>
            <person name="Liu Y."/>
            <person name="Vee V."/>
            <person name="English A."/>
            <person name="Wang M."/>
            <person name="Skinner E."/>
            <person name="Han Y."/>
            <person name="Muzny D.M."/>
            <person name="Worley K.C."/>
            <person name="Gibbs R.A."/>
        </authorList>
    </citation>
    <scope>NUCLEOTIDE SEQUENCE</scope>
</reference>
<dbReference type="Gene3D" id="3.90.70.10">
    <property type="entry name" value="Cysteine proteinases"/>
    <property type="match status" value="3"/>
</dbReference>
<feature type="compositionally biased region" description="Polar residues" evidence="12">
    <location>
        <begin position="424"/>
        <end position="463"/>
    </location>
</feature>
<keyword evidence="4" id="KW-0645">Protease</keyword>
<dbReference type="PROSITE" id="PS00018">
    <property type="entry name" value="EF_HAND_1"/>
    <property type="match status" value="2"/>
</dbReference>
<feature type="domain" description="EF-hand" evidence="13">
    <location>
        <begin position="268"/>
        <end position="303"/>
    </location>
</feature>
<dbReference type="InterPro" id="IPR002048">
    <property type="entry name" value="EF_hand_dom"/>
</dbReference>
<dbReference type="Pfam" id="PF00443">
    <property type="entry name" value="UCH"/>
    <property type="match status" value="1"/>
</dbReference>
<dbReference type="GeneID" id="579154"/>
<keyword evidence="5" id="KW-0479">Metal-binding</keyword>
<dbReference type="Gene3D" id="3.10.20.90">
    <property type="entry name" value="Phosphatidylinositol 3-kinase Catalytic Subunit, Chain A, domain 1"/>
    <property type="match status" value="1"/>
</dbReference>
<evidence type="ECO:0000256" key="8">
    <source>
        <dbReference type="ARBA" id="ARBA00022801"/>
    </source>
</evidence>
<dbReference type="InterPro" id="IPR057368">
    <property type="entry name" value="USP32_N"/>
</dbReference>
<evidence type="ECO:0000313" key="17">
    <source>
        <dbReference type="Proteomes" id="UP000007110"/>
    </source>
</evidence>
<dbReference type="InterPro" id="IPR035927">
    <property type="entry name" value="DUSP-like_sf"/>
</dbReference>
<dbReference type="FunFam" id="3.90.70.10:FF:000018">
    <property type="entry name" value="Ubiquitin carboxyl-terminal hydrolase 32"/>
    <property type="match status" value="1"/>
</dbReference>
<keyword evidence="8" id="KW-0378">Hydrolase</keyword>
<dbReference type="PANTHER" id="PTHR21646">
    <property type="entry name" value="UBIQUITIN CARBOXYL-TERMINAL HYDROLASE"/>
    <property type="match status" value="1"/>
</dbReference>
<dbReference type="InterPro" id="IPR011992">
    <property type="entry name" value="EF-hand-dom_pair"/>
</dbReference>
<dbReference type="InParanoid" id="A0A7M7PC47"/>
<dbReference type="InterPro" id="IPR028889">
    <property type="entry name" value="USP"/>
</dbReference>
<feature type="compositionally biased region" description="Low complexity" evidence="12">
    <location>
        <begin position="1490"/>
        <end position="1504"/>
    </location>
</feature>
<organism evidence="16 17">
    <name type="scientific">Strongylocentrotus purpuratus</name>
    <name type="common">Purple sea urchin</name>
    <dbReference type="NCBI Taxonomy" id="7668"/>
    <lineage>
        <taxon>Eukaryota</taxon>
        <taxon>Metazoa</taxon>
        <taxon>Echinodermata</taxon>
        <taxon>Eleutherozoa</taxon>
        <taxon>Echinozoa</taxon>
        <taxon>Echinoidea</taxon>
        <taxon>Euechinoidea</taxon>
        <taxon>Echinacea</taxon>
        <taxon>Camarodonta</taxon>
        <taxon>Echinidea</taxon>
        <taxon>Strongylocentrotidae</taxon>
        <taxon>Strongylocentrotus</taxon>
    </lineage>
</organism>
<dbReference type="Gene3D" id="3.30.2230.10">
    <property type="entry name" value="DUSP-like"/>
    <property type="match status" value="1"/>
</dbReference>
<evidence type="ECO:0000256" key="7">
    <source>
        <dbReference type="ARBA" id="ARBA00022786"/>
    </source>
</evidence>
<dbReference type="InterPro" id="IPR038765">
    <property type="entry name" value="Papain-like_cys_pep_sf"/>
</dbReference>
<feature type="compositionally biased region" description="Polar residues" evidence="12">
    <location>
        <begin position="1165"/>
        <end position="1184"/>
    </location>
</feature>
<dbReference type="Pfam" id="PF06337">
    <property type="entry name" value="DUSP"/>
    <property type="match status" value="1"/>
</dbReference>
<dbReference type="GO" id="GO:0016579">
    <property type="term" value="P:protein deubiquitination"/>
    <property type="evidence" value="ECO:0007669"/>
    <property type="project" value="InterPro"/>
</dbReference>
<dbReference type="InterPro" id="IPR006615">
    <property type="entry name" value="Pept_C19_DUSP"/>
</dbReference>
<evidence type="ECO:0000256" key="10">
    <source>
        <dbReference type="ARBA" id="ARBA00022837"/>
    </source>
</evidence>
<dbReference type="InterPro" id="IPR028135">
    <property type="entry name" value="Ub_USP-typ"/>
</dbReference>
<dbReference type="GO" id="GO:0005794">
    <property type="term" value="C:Golgi apparatus"/>
    <property type="evidence" value="ECO:0000318"/>
    <property type="project" value="GO_Central"/>
</dbReference>
<keyword evidence="6" id="KW-0677">Repeat</keyword>
<feature type="domain" description="EF-hand" evidence="13">
    <location>
        <begin position="232"/>
        <end position="267"/>
    </location>
</feature>
<evidence type="ECO:0000259" key="15">
    <source>
        <dbReference type="PROSITE" id="PS51283"/>
    </source>
</evidence>